<evidence type="ECO:0000256" key="5">
    <source>
        <dbReference type="ARBA" id="ARBA00047590"/>
    </source>
</evidence>
<dbReference type="EC" id="3.1.2.12" evidence="2 6"/>
<gene>
    <name evidence="8" type="primary">fghA</name>
    <name evidence="8" type="ORF">ACFOPI_10860</name>
</gene>
<dbReference type="PANTHER" id="PTHR10061">
    <property type="entry name" value="S-FORMYLGLUTATHIONE HYDROLASE"/>
    <property type="match status" value="1"/>
</dbReference>
<evidence type="ECO:0000313" key="8">
    <source>
        <dbReference type="EMBL" id="MFC3684094.1"/>
    </source>
</evidence>
<comment type="catalytic activity">
    <reaction evidence="5 7">
        <text>S-formylglutathione + H2O = formate + glutathione + H(+)</text>
        <dbReference type="Rhea" id="RHEA:14961"/>
        <dbReference type="ChEBI" id="CHEBI:15377"/>
        <dbReference type="ChEBI" id="CHEBI:15378"/>
        <dbReference type="ChEBI" id="CHEBI:15740"/>
        <dbReference type="ChEBI" id="CHEBI:57688"/>
        <dbReference type="ChEBI" id="CHEBI:57925"/>
        <dbReference type="EC" id="3.1.2.12"/>
    </reaction>
</comment>
<dbReference type="InterPro" id="IPR000801">
    <property type="entry name" value="Esterase-like"/>
</dbReference>
<proteinExistence type="inferred from homology"/>
<dbReference type="EMBL" id="JBHRXX010000005">
    <property type="protein sequence ID" value="MFC3684094.1"/>
    <property type="molecule type" value="Genomic_DNA"/>
</dbReference>
<dbReference type="RefSeq" id="WP_382173738.1">
    <property type="nucleotide sequence ID" value="NZ_JBHRXX010000005.1"/>
</dbReference>
<dbReference type="InterPro" id="IPR014186">
    <property type="entry name" value="S-formylglutathione_hydrol"/>
</dbReference>
<dbReference type="Pfam" id="PF00756">
    <property type="entry name" value="Esterase"/>
    <property type="match status" value="1"/>
</dbReference>
<organism evidence="8 9">
    <name type="scientific">Hydrogenophaga luteola</name>
    <dbReference type="NCBI Taxonomy" id="1591122"/>
    <lineage>
        <taxon>Bacteria</taxon>
        <taxon>Pseudomonadati</taxon>
        <taxon>Pseudomonadota</taxon>
        <taxon>Betaproteobacteria</taxon>
        <taxon>Burkholderiales</taxon>
        <taxon>Comamonadaceae</taxon>
        <taxon>Hydrogenophaga</taxon>
    </lineage>
</organism>
<evidence type="ECO:0000256" key="2">
    <source>
        <dbReference type="ARBA" id="ARBA00012479"/>
    </source>
</evidence>
<evidence type="ECO:0000313" key="9">
    <source>
        <dbReference type="Proteomes" id="UP001595729"/>
    </source>
</evidence>
<dbReference type="Gene3D" id="3.40.50.1820">
    <property type="entry name" value="alpha/beta hydrolase"/>
    <property type="match status" value="1"/>
</dbReference>
<keyword evidence="9" id="KW-1185">Reference proteome</keyword>
<name>A0ABV7W3Z1_9BURK</name>
<dbReference type="NCBIfam" id="TIGR02821">
    <property type="entry name" value="fghA_ester_D"/>
    <property type="match status" value="1"/>
</dbReference>
<evidence type="ECO:0000256" key="7">
    <source>
        <dbReference type="RuleBase" id="RU363068"/>
    </source>
</evidence>
<dbReference type="PANTHER" id="PTHR10061:SF0">
    <property type="entry name" value="S-FORMYLGLUTATHIONE HYDROLASE"/>
    <property type="match status" value="1"/>
</dbReference>
<dbReference type="InterPro" id="IPR029058">
    <property type="entry name" value="AB_hydrolase_fold"/>
</dbReference>
<reference evidence="9" key="1">
    <citation type="journal article" date="2019" name="Int. J. Syst. Evol. Microbiol.">
        <title>The Global Catalogue of Microorganisms (GCM) 10K type strain sequencing project: providing services to taxonomists for standard genome sequencing and annotation.</title>
        <authorList>
            <consortium name="The Broad Institute Genomics Platform"/>
            <consortium name="The Broad Institute Genome Sequencing Center for Infectious Disease"/>
            <person name="Wu L."/>
            <person name="Ma J."/>
        </authorList>
    </citation>
    <scope>NUCLEOTIDE SEQUENCE [LARGE SCALE GENOMIC DNA]</scope>
    <source>
        <strain evidence="9">KCTC 42501</strain>
    </source>
</reference>
<evidence type="ECO:0000256" key="4">
    <source>
        <dbReference type="ARBA" id="ARBA00022801"/>
    </source>
</evidence>
<dbReference type="GO" id="GO:0018738">
    <property type="term" value="F:S-formylglutathione hydrolase activity"/>
    <property type="evidence" value="ECO:0007669"/>
    <property type="project" value="UniProtKB-EC"/>
</dbReference>
<comment type="caution">
    <text evidence="8">The sequence shown here is derived from an EMBL/GenBank/DDBJ whole genome shotgun (WGS) entry which is preliminary data.</text>
</comment>
<keyword evidence="3 7" id="KW-0719">Serine esterase</keyword>
<keyword evidence="4 7" id="KW-0378">Hydrolase</keyword>
<dbReference type="SUPFAM" id="SSF53474">
    <property type="entry name" value="alpha/beta-Hydrolases"/>
    <property type="match status" value="1"/>
</dbReference>
<evidence type="ECO:0000256" key="6">
    <source>
        <dbReference type="NCBIfam" id="TIGR02821"/>
    </source>
</evidence>
<protein>
    <recommendedName>
        <fullName evidence="2 6">S-formylglutathione hydrolase</fullName>
        <ecNumber evidence="2 6">3.1.2.12</ecNumber>
    </recommendedName>
</protein>
<evidence type="ECO:0000256" key="3">
    <source>
        <dbReference type="ARBA" id="ARBA00022487"/>
    </source>
</evidence>
<accession>A0ABV7W3Z1</accession>
<sequence length="290" mass="31421">MALERLELLSEHGCFGGVQRFYKHFSVNQIGLPMRFALFLPPQAQAGQKVPLLTYLAGLTCTEETATMKAGAQRLASQLGLALLFPDTSPRSSGIDGEDHHWDFGVGAGFYLDATEHPWAGHWQMESYLLQDLIPGVVAEFGIDGDRLGITGHSMGGHGALTLALRHPGVFRSLSAFAPICAPTKCPWGHKAFMGYLGQDEATWAAHDASLLMAAQTSAPYPGGILIDQGLADKFLAEQLYPESFEAACAQVGQPLTLRRHAGYDHGYYFISSFIDDHLRHHAQALGAAD</sequence>
<comment type="similarity">
    <text evidence="1 7">Belongs to the esterase D family.</text>
</comment>
<evidence type="ECO:0000256" key="1">
    <source>
        <dbReference type="ARBA" id="ARBA00005622"/>
    </source>
</evidence>
<comment type="function">
    <text evidence="7">Serine hydrolase involved in the detoxification of formaldehyde.</text>
</comment>
<dbReference type="Proteomes" id="UP001595729">
    <property type="component" value="Unassembled WGS sequence"/>
</dbReference>